<reference evidence="13" key="2">
    <citation type="submission" date="2023-01" db="EMBL/GenBank/DDBJ databases">
        <title>Draft genome sequence of Agaribacter marinus strain NBRC 110023.</title>
        <authorList>
            <person name="Sun Q."/>
            <person name="Mori K."/>
        </authorList>
    </citation>
    <scope>NUCLEOTIDE SEQUENCE</scope>
    <source>
        <strain evidence="13">NBRC 110023</strain>
    </source>
</reference>
<dbReference type="Pfam" id="PF00593">
    <property type="entry name" value="TonB_dep_Rec_b-barrel"/>
    <property type="match status" value="1"/>
</dbReference>
<reference evidence="13" key="1">
    <citation type="journal article" date="2014" name="Int. J. Syst. Evol. Microbiol.">
        <title>Complete genome sequence of Corynebacterium casei LMG S-19264T (=DSM 44701T), isolated from a smear-ripened cheese.</title>
        <authorList>
            <consortium name="US DOE Joint Genome Institute (JGI-PGF)"/>
            <person name="Walter F."/>
            <person name="Albersmeier A."/>
            <person name="Kalinowski J."/>
            <person name="Ruckert C."/>
        </authorList>
    </citation>
    <scope>NUCLEOTIDE SEQUENCE</scope>
    <source>
        <strain evidence="13">NBRC 110023</strain>
    </source>
</reference>
<accession>A0AA37SXS6</accession>
<evidence type="ECO:0000259" key="12">
    <source>
        <dbReference type="Pfam" id="PF07715"/>
    </source>
</evidence>
<evidence type="ECO:0000256" key="8">
    <source>
        <dbReference type="PROSITE-ProRule" id="PRU01360"/>
    </source>
</evidence>
<evidence type="ECO:0000256" key="1">
    <source>
        <dbReference type="ARBA" id="ARBA00004571"/>
    </source>
</evidence>
<evidence type="ECO:0000259" key="11">
    <source>
        <dbReference type="Pfam" id="PF00593"/>
    </source>
</evidence>
<feature type="chain" id="PRO_5041228872" description="TonB-dependent receptor" evidence="10">
    <location>
        <begin position="28"/>
        <end position="1238"/>
    </location>
</feature>
<evidence type="ECO:0000313" key="13">
    <source>
        <dbReference type="EMBL" id="GLR70149.1"/>
    </source>
</evidence>
<keyword evidence="2 8" id="KW-0813">Transport</keyword>
<evidence type="ECO:0000256" key="5">
    <source>
        <dbReference type="ARBA" id="ARBA00023077"/>
    </source>
</evidence>
<dbReference type="Gene3D" id="2.40.170.20">
    <property type="entry name" value="TonB-dependent receptor, beta-barrel domain"/>
    <property type="match status" value="1"/>
</dbReference>
<keyword evidence="14" id="KW-1185">Reference proteome</keyword>
<comment type="caution">
    <text evidence="13">The sequence shown here is derived from an EMBL/GenBank/DDBJ whole genome shotgun (WGS) entry which is preliminary data.</text>
</comment>
<evidence type="ECO:0008006" key="15">
    <source>
        <dbReference type="Google" id="ProtNLM"/>
    </source>
</evidence>
<dbReference type="AlphaFoldDB" id="A0AA37SXS6"/>
<evidence type="ECO:0000256" key="2">
    <source>
        <dbReference type="ARBA" id="ARBA00022448"/>
    </source>
</evidence>
<dbReference type="PANTHER" id="PTHR40980">
    <property type="entry name" value="PLUG DOMAIN-CONTAINING PROTEIN"/>
    <property type="match status" value="1"/>
</dbReference>
<dbReference type="PANTHER" id="PTHR40980:SF3">
    <property type="entry name" value="TONB-DEPENDENT RECEPTOR-LIKE BETA-BARREL DOMAIN-CONTAINING PROTEIN"/>
    <property type="match status" value="1"/>
</dbReference>
<dbReference type="SUPFAM" id="SSF56935">
    <property type="entry name" value="Porins"/>
    <property type="match status" value="1"/>
</dbReference>
<gene>
    <name evidence="13" type="ORF">GCM10007852_10570</name>
</gene>
<sequence>MVDAHKKFYLSTVCAAVISAMGTNVYAQENDATQEDAPVAEDVETISVQGFRGSLKKTINDKRFSSSIVDTINAEDIGKSTDQNIADALGRVTGVSIVSRDGEGAQVSIRGASSTQNNISLNGQQLSSTDFNQSVDLSSFSADILSKLEVFKTSSADQDEGSLGGSVNLITVRPLDVANDVVSVTAQGRFNELSEEYDHKLQFTTTKKFLDETLGFALSISDETNSYRKDQVIANTFRQSTDYRVATDWDGRIINNVRAIEPSGLDYRLNQNTSDRQGGSLGIQYILGDVTELMFNATYSKQTRETNYTGLTVRFPGQENFVEGVVPLSDSTSLPAPFTDPQQDWYHVDTRTNSLVRRLDRFAVGDISRSDGGTENTNSAFSLNLTHEFTDNLFMSAQVGVSDSKSENLPNAFSNLQNFLQVPNQLIEQAGRNVQPVGVDCTSGQCIIVAGTELIDIGENIGNYDELQDDGSTINRPGWFDNSNVLTGFNPSDPNAFSLGSFTEDAVTVEDTIKSAQVDFDYELYDYAITKIEFGAKVTSREKLVDDQEFTFNSITKSEPVQNNEGVVIGRPSGPLNNIRAVDILDPNGIGVSDFLDSLGIPRSGITQNPTIIDVRRAFDLVSDTDSLVRNVDNTDTRSTEIDTQAAYLKVNFALFDDRLTGDIGLRYVKTDIETVGFSGGKFHDFPQHADESEFDWLTLKDLRDRSLPECPAATYIDPDNRLQYEEKFSRIDGTGWETNGSPDPADWTRIPVFDPNGDGIQDACHDANYADWADAQRNGTEYNGPAIGWQTMWRYADVTVTSDNGWDPTLTSPNVEWNGVTDGRWANYTVLNTRDASLVSFPTAGSHSYTNVLPSLNLNYAISDELVGRFAISRTMTRPELEDTRAGFSFNQQWATYWGGGHRDDIGRGTVDLFNTQLEPLESDNLDLSLEWYFNPSSYVSIAYFQKDIINFVETESTINQYIADLRQVDGVFDPADLRLEATDSEADNFGLNNCSPVRTTTDLGFQGNDPLVISDDYRDLCLRHTINNKINGDSASIKGIELGYSQVYDFLPGWMSGLGATVNYTFQDSEYEQQESTVIPGRLLPSAPVADTPKHSFNATAFWEQDGHQVRLSYRATSDSLVGVDWNRGQDQRGRTWFGGSIWNEGRATLDLSMSYQINPDISVNFQAINLTDEEYRTYFTSRELEVDRVVDPETQAVSFQAFEEGNPLEGDAPTDRTYDRYKVGAIYRLGVRVNF</sequence>
<evidence type="ECO:0000256" key="3">
    <source>
        <dbReference type="ARBA" id="ARBA00022452"/>
    </source>
</evidence>
<dbReference type="InterPro" id="IPR037066">
    <property type="entry name" value="Plug_dom_sf"/>
</dbReference>
<comment type="similarity">
    <text evidence="8 9">Belongs to the TonB-dependent receptor family.</text>
</comment>
<feature type="domain" description="TonB-dependent receptor-like beta-barrel" evidence="11">
    <location>
        <begin position="809"/>
        <end position="1173"/>
    </location>
</feature>
<dbReference type="InterPro" id="IPR000531">
    <property type="entry name" value="Beta-barrel_TonB"/>
</dbReference>
<evidence type="ECO:0000256" key="7">
    <source>
        <dbReference type="ARBA" id="ARBA00023237"/>
    </source>
</evidence>
<keyword evidence="3 8" id="KW-1134">Transmembrane beta strand</keyword>
<keyword evidence="7 8" id="KW-0998">Cell outer membrane</keyword>
<protein>
    <recommendedName>
        <fullName evidence="15">TonB-dependent receptor</fullName>
    </recommendedName>
</protein>
<name>A0AA37SXS6_9ALTE</name>
<keyword evidence="5 9" id="KW-0798">TonB box</keyword>
<dbReference type="RefSeq" id="WP_284216454.1">
    <property type="nucleotide sequence ID" value="NZ_BSOT01000005.1"/>
</dbReference>
<dbReference type="Pfam" id="PF07715">
    <property type="entry name" value="Plug"/>
    <property type="match status" value="1"/>
</dbReference>
<dbReference type="Proteomes" id="UP001156601">
    <property type="component" value="Unassembled WGS sequence"/>
</dbReference>
<organism evidence="13 14">
    <name type="scientific">Agaribacter marinus</name>
    <dbReference type="NCBI Taxonomy" id="1431249"/>
    <lineage>
        <taxon>Bacteria</taxon>
        <taxon>Pseudomonadati</taxon>
        <taxon>Pseudomonadota</taxon>
        <taxon>Gammaproteobacteria</taxon>
        <taxon>Alteromonadales</taxon>
        <taxon>Alteromonadaceae</taxon>
        <taxon>Agaribacter</taxon>
    </lineage>
</organism>
<comment type="subcellular location">
    <subcellularLocation>
        <location evidence="1 8">Cell outer membrane</location>
        <topology evidence="1 8">Multi-pass membrane protein</topology>
    </subcellularLocation>
</comment>
<keyword evidence="6 8" id="KW-0472">Membrane</keyword>
<keyword evidence="10" id="KW-0732">Signal</keyword>
<keyword evidence="4 8" id="KW-0812">Transmembrane</keyword>
<dbReference type="InterPro" id="IPR036942">
    <property type="entry name" value="Beta-barrel_TonB_sf"/>
</dbReference>
<proteinExistence type="inferred from homology"/>
<dbReference type="Gene3D" id="2.170.130.10">
    <property type="entry name" value="TonB-dependent receptor, plug domain"/>
    <property type="match status" value="1"/>
</dbReference>
<evidence type="ECO:0000256" key="9">
    <source>
        <dbReference type="RuleBase" id="RU003357"/>
    </source>
</evidence>
<feature type="signal peptide" evidence="10">
    <location>
        <begin position="1"/>
        <end position="27"/>
    </location>
</feature>
<evidence type="ECO:0000313" key="14">
    <source>
        <dbReference type="Proteomes" id="UP001156601"/>
    </source>
</evidence>
<dbReference type="GO" id="GO:0009279">
    <property type="term" value="C:cell outer membrane"/>
    <property type="evidence" value="ECO:0007669"/>
    <property type="project" value="UniProtKB-SubCell"/>
</dbReference>
<dbReference type="InterPro" id="IPR039426">
    <property type="entry name" value="TonB-dep_rcpt-like"/>
</dbReference>
<evidence type="ECO:0000256" key="6">
    <source>
        <dbReference type="ARBA" id="ARBA00023136"/>
    </source>
</evidence>
<evidence type="ECO:0000256" key="10">
    <source>
        <dbReference type="SAM" id="SignalP"/>
    </source>
</evidence>
<feature type="domain" description="TonB-dependent receptor plug" evidence="12">
    <location>
        <begin position="62"/>
        <end position="165"/>
    </location>
</feature>
<evidence type="ECO:0000256" key="4">
    <source>
        <dbReference type="ARBA" id="ARBA00022692"/>
    </source>
</evidence>
<dbReference type="InterPro" id="IPR012910">
    <property type="entry name" value="Plug_dom"/>
</dbReference>
<dbReference type="PROSITE" id="PS52016">
    <property type="entry name" value="TONB_DEPENDENT_REC_3"/>
    <property type="match status" value="1"/>
</dbReference>
<dbReference type="EMBL" id="BSOT01000005">
    <property type="protein sequence ID" value="GLR70149.1"/>
    <property type="molecule type" value="Genomic_DNA"/>
</dbReference>